<dbReference type="OrthoDB" id="42907at2759"/>
<dbReference type="Proteomes" id="UP000002729">
    <property type="component" value="Unassembled WGS sequence"/>
</dbReference>
<organism evidence="2">
    <name type="scientific">Aureococcus anophagefferens</name>
    <name type="common">Harmful bloom alga</name>
    <dbReference type="NCBI Taxonomy" id="44056"/>
    <lineage>
        <taxon>Eukaryota</taxon>
        <taxon>Sar</taxon>
        <taxon>Stramenopiles</taxon>
        <taxon>Ochrophyta</taxon>
        <taxon>Pelagophyceae</taxon>
        <taxon>Pelagomonadales</taxon>
        <taxon>Pelagomonadaceae</taxon>
        <taxon>Aureococcus</taxon>
    </lineage>
</organism>
<evidence type="ECO:0008006" key="3">
    <source>
        <dbReference type="Google" id="ProtNLM"/>
    </source>
</evidence>
<name>F0YKN2_AURAN</name>
<dbReference type="OMA" id="HGPIHGF"/>
<dbReference type="InParanoid" id="F0YKN2"/>
<dbReference type="PANTHER" id="PTHR47150">
    <property type="entry name" value="OS12G0169200 PROTEIN"/>
    <property type="match status" value="1"/>
</dbReference>
<evidence type="ECO:0000313" key="1">
    <source>
        <dbReference type="EMBL" id="EGB04330.1"/>
    </source>
</evidence>
<accession>F0YKN2</accession>
<protein>
    <recommendedName>
        <fullName evidence="3">DDE Tnp4 domain-containing protein</fullName>
    </recommendedName>
</protein>
<sequence>MNDEDSRNSRLFRRRYRVRFSRFKSLVEDTKSWLKPDGSPVFARLSAAGIDDAKTVFVEIKVMIVLRWLATGASFDLIGELSETGETTARVTCITWVTEFARRRWTDFVYPPEGEELKKVMKVFDRLGITGAAFSMDAVHVHWARCPVTRSNFCTGKEGYPTLAFNVAVTHSKRIIAATSAQYGARNDKTLVKYDAFIDDVRSGKSLKTQPFRLRKKDGTCSEETKAYGICDGGYHRWACLQAVEKLASDHDGAGFCKRIESVRKDVENVFGIMKMRSRVLFGKFLLLDQKVVSDVFHSCCIIHNMCQIDEGWDARGEDERFWSREAPDSVASPFYELDDEIIAPETVDDHTFVGAPEVPGAPEVTLIQEVESEYHDLRKRIVENFAVKRDERSLQWMR</sequence>
<dbReference type="RefSeq" id="XP_009041040.1">
    <property type="nucleotide sequence ID" value="XM_009042792.1"/>
</dbReference>
<dbReference type="AlphaFoldDB" id="F0YKN2"/>
<dbReference type="Pfam" id="PF04827">
    <property type="entry name" value="Plant_tran"/>
    <property type="match status" value="1"/>
</dbReference>
<evidence type="ECO:0000313" key="2">
    <source>
        <dbReference type="Proteomes" id="UP000002729"/>
    </source>
</evidence>
<reference evidence="1 2" key="1">
    <citation type="journal article" date="2011" name="Proc. Natl. Acad. Sci. U.S.A.">
        <title>Niche of harmful alga Aureococcus anophagefferens revealed through ecogenomics.</title>
        <authorList>
            <person name="Gobler C.J."/>
            <person name="Berry D.L."/>
            <person name="Dyhrman S.T."/>
            <person name="Wilhelm S.W."/>
            <person name="Salamov A."/>
            <person name="Lobanov A.V."/>
            <person name="Zhang Y."/>
            <person name="Collier J.L."/>
            <person name="Wurch L.L."/>
            <person name="Kustka A.B."/>
            <person name="Dill B.D."/>
            <person name="Shah M."/>
            <person name="VerBerkmoes N.C."/>
            <person name="Kuo A."/>
            <person name="Terry A."/>
            <person name="Pangilinan J."/>
            <person name="Lindquist E.A."/>
            <person name="Lucas S."/>
            <person name="Paulsen I.T."/>
            <person name="Hattenrath-Lehmann T.K."/>
            <person name="Talmage S.C."/>
            <person name="Walker E.A."/>
            <person name="Koch F."/>
            <person name="Burson A.M."/>
            <person name="Marcoval M.A."/>
            <person name="Tang Y.Z."/>
            <person name="Lecleir G.R."/>
            <person name="Coyne K.J."/>
            <person name="Berg G.M."/>
            <person name="Bertrand E.M."/>
            <person name="Saito M.A."/>
            <person name="Gladyshev V.N."/>
            <person name="Grigoriev I.V."/>
        </authorList>
    </citation>
    <scope>NUCLEOTIDE SEQUENCE [LARGE SCALE GENOMIC DNA]</scope>
    <source>
        <strain evidence="2">CCMP 1984</strain>
    </source>
</reference>
<keyword evidence="2" id="KW-1185">Reference proteome</keyword>
<dbReference type="eggNOG" id="ENOG502S9YA">
    <property type="taxonomic scope" value="Eukaryota"/>
</dbReference>
<dbReference type="PANTHER" id="PTHR47150:SF7">
    <property type="entry name" value="NUCLEASE"/>
    <property type="match status" value="1"/>
</dbReference>
<dbReference type="KEGG" id="aaf:AURANDRAFT_32799"/>
<gene>
    <name evidence="1" type="ORF">AURANDRAFT_32799</name>
</gene>
<dbReference type="EMBL" id="GL833153">
    <property type="protein sequence ID" value="EGB04330.1"/>
    <property type="molecule type" value="Genomic_DNA"/>
</dbReference>
<dbReference type="InterPro" id="IPR006912">
    <property type="entry name" value="Harbinger_derived_prot"/>
</dbReference>
<dbReference type="GeneID" id="20221208"/>
<proteinExistence type="predicted"/>